<evidence type="ECO:0000256" key="10">
    <source>
        <dbReference type="ARBA" id="ARBA00023136"/>
    </source>
</evidence>
<evidence type="ECO:0000256" key="5">
    <source>
        <dbReference type="ARBA" id="ARBA00022502"/>
    </source>
</evidence>
<evidence type="ECO:0000256" key="6">
    <source>
        <dbReference type="ARBA" id="ARBA00022679"/>
    </source>
</evidence>
<feature type="transmembrane region" description="Helical" evidence="12">
    <location>
        <begin position="783"/>
        <end position="804"/>
    </location>
</feature>
<evidence type="ECO:0000256" key="9">
    <source>
        <dbReference type="ARBA" id="ARBA00022989"/>
    </source>
</evidence>
<dbReference type="InterPro" id="IPR017852">
    <property type="entry name" value="GPI_EtnP_transferase_1_C"/>
</dbReference>
<dbReference type="EC" id="2.-.-.-" evidence="12"/>
<comment type="similarity">
    <text evidence="3 12">Belongs to the PIGG/PIGN/PIGO family. PIGN subfamily.</text>
</comment>
<evidence type="ECO:0000313" key="16">
    <source>
        <dbReference type="Proteomes" id="UP000824890"/>
    </source>
</evidence>
<protein>
    <recommendedName>
        <fullName evidence="4 12">GPI ethanolamine phosphate transferase 1</fullName>
        <ecNumber evidence="12">2.-.-.-</ecNumber>
    </recommendedName>
</protein>
<comment type="function">
    <text evidence="12">Ethanolamine phosphate transferase involved in glycosylphosphatidylinositol-anchor biosynthesis. Transfers ethanolamine phosphate to the first alpha-1,4-linked mannose of the glycosylphosphatidylinositol precursor of GPI-anchor.</text>
</comment>
<accession>A0ABQ7YF74</accession>
<evidence type="ECO:0000313" key="15">
    <source>
        <dbReference type="EMBL" id="KAH0866869.1"/>
    </source>
</evidence>
<feature type="transmembrane region" description="Helical" evidence="12">
    <location>
        <begin position="500"/>
        <end position="526"/>
    </location>
</feature>
<feature type="transmembrane region" description="Helical" evidence="12">
    <location>
        <begin position="677"/>
        <end position="699"/>
    </location>
</feature>
<evidence type="ECO:0000256" key="8">
    <source>
        <dbReference type="ARBA" id="ARBA00022824"/>
    </source>
</evidence>
<dbReference type="Proteomes" id="UP000824890">
    <property type="component" value="Unassembled WGS sequence"/>
</dbReference>
<keyword evidence="5 12" id="KW-0337">GPI-anchor biosynthesis</keyword>
<feature type="domain" description="GPI ethanolamine phosphate transferase 1 C-terminal" evidence="14">
    <location>
        <begin position="490"/>
        <end position="806"/>
    </location>
</feature>
<reference evidence="15 16" key="1">
    <citation type="submission" date="2021-05" db="EMBL/GenBank/DDBJ databases">
        <title>Genome Assembly of Synthetic Allotetraploid Brassica napus Reveals Homoeologous Exchanges between Subgenomes.</title>
        <authorList>
            <person name="Davis J.T."/>
        </authorList>
    </citation>
    <scope>NUCLEOTIDE SEQUENCE [LARGE SCALE GENOMIC DNA]</scope>
    <source>
        <strain evidence="16">cv. Da-Ae</strain>
        <tissue evidence="15">Seedling</tissue>
    </source>
</reference>
<feature type="transmembrane region" description="Helical" evidence="12">
    <location>
        <begin position="652"/>
        <end position="670"/>
    </location>
</feature>
<comment type="pathway">
    <text evidence="2 12">Glycolipid biosynthesis; glycosylphosphatidylinositol-anchor biosynthesis.</text>
</comment>
<evidence type="ECO:0000256" key="1">
    <source>
        <dbReference type="ARBA" id="ARBA00004477"/>
    </source>
</evidence>
<dbReference type="EMBL" id="JAGKQM010000017">
    <property type="protein sequence ID" value="KAH0866869.1"/>
    <property type="molecule type" value="Genomic_DNA"/>
</dbReference>
<dbReference type="PANTHER" id="PTHR12250:SF0">
    <property type="entry name" value="GPI ETHANOLAMINE PHOSPHATE TRANSFERASE 1"/>
    <property type="match status" value="1"/>
</dbReference>
<keyword evidence="9 12" id="KW-1133">Transmembrane helix</keyword>
<evidence type="ECO:0000256" key="12">
    <source>
        <dbReference type="RuleBase" id="RU367138"/>
    </source>
</evidence>
<feature type="transmembrane region" description="Helical" evidence="12">
    <location>
        <begin position="623"/>
        <end position="646"/>
    </location>
</feature>
<dbReference type="SUPFAM" id="SSF53649">
    <property type="entry name" value="Alkaline phosphatase-like"/>
    <property type="match status" value="1"/>
</dbReference>
<evidence type="ECO:0000256" key="13">
    <source>
        <dbReference type="SAM" id="MobiDB-lite"/>
    </source>
</evidence>
<dbReference type="InterPro" id="IPR037671">
    <property type="entry name" value="PIGN_N"/>
</dbReference>
<keyword evidence="7 12" id="KW-0812">Transmembrane</keyword>
<dbReference type="PANTHER" id="PTHR12250">
    <property type="entry name" value="PHOSPHATIDYLINOSITOL GLYCAN, CLASS N"/>
    <property type="match status" value="1"/>
</dbReference>
<feature type="region of interest" description="Disordered" evidence="13">
    <location>
        <begin position="1"/>
        <end position="22"/>
    </location>
</feature>
<evidence type="ECO:0000256" key="7">
    <source>
        <dbReference type="ARBA" id="ARBA00022692"/>
    </source>
</evidence>
<feature type="transmembrane region" description="Helical" evidence="12">
    <location>
        <begin position="705"/>
        <end position="724"/>
    </location>
</feature>
<gene>
    <name evidence="15" type="ORF">HID58_073891</name>
</gene>
<dbReference type="Pfam" id="PF04987">
    <property type="entry name" value="PigN"/>
    <property type="match status" value="1"/>
</dbReference>
<name>A0ABQ7YF74_BRANA</name>
<comment type="subcellular location">
    <subcellularLocation>
        <location evidence="1 12">Endoplasmic reticulum membrane</location>
        <topology evidence="1 12">Multi-pass membrane protein</topology>
    </subcellularLocation>
</comment>
<evidence type="ECO:0000256" key="2">
    <source>
        <dbReference type="ARBA" id="ARBA00004687"/>
    </source>
</evidence>
<dbReference type="CDD" id="cd16020">
    <property type="entry name" value="GPI_EPT_1"/>
    <property type="match status" value="1"/>
</dbReference>
<keyword evidence="16" id="KW-1185">Reference proteome</keyword>
<organism evidence="15 16">
    <name type="scientific">Brassica napus</name>
    <name type="common">Rape</name>
    <dbReference type="NCBI Taxonomy" id="3708"/>
    <lineage>
        <taxon>Eukaryota</taxon>
        <taxon>Viridiplantae</taxon>
        <taxon>Streptophyta</taxon>
        <taxon>Embryophyta</taxon>
        <taxon>Tracheophyta</taxon>
        <taxon>Spermatophyta</taxon>
        <taxon>Magnoliopsida</taxon>
        <taxon>eudicotyledons</taxon>
        <taxon>Gunneridae</taxon>
        <taxon>Pentapetalae</taxon>
        <taxon>rosids</taxon>
        <taxon>malvids</taxon>
        <taxon>Brassicales</taxon>
        <taxon>Brassicaceae</taxon>
        <taxon>Brassiceae</taxon>
        <taxon>Brassica</taxon>
    </lineage>
</organism>
<proteinExistence type="inferred from homology"/>
<dbReference type="InterPro" id="IPR017850">
    <property type="entry name" value="Alkaline_phosphatase_core_sf"/>
</dbReference>
<evidence type="ECO:0000256" key="11">
    <source>
        <dbReference type="ARBA" id="ARBA00023180"/>
    </source>
</evidence>
<feature type="transmembrane region" description="Helical" evidence="12">
    <location>
        <begin position="592"/>
        <end position="611"/>
    </location>
</feature>
<evidence type="ECO:0000259" key="14">
    <source>
        <dbReference type="Pfam" id="PF04987"/>
    </source>
</evidence>
<comment type="caution">
    <text evidence="15">The sequence shown here is derived from an EMBL/GenBank/DDBJ whole genome shotgun (WGS) entry which is preliminary data.</text>
</comment>
<feature type="transmembrane region" description="Helical" evidence="12">
    <location>
        <begin position="558"/>
        <end position="580"/>
    </location>
</feature>
<sequence>MRSDGILGVGRGGGSDQNRATASAVVESRRRWLKRRETWLVLLGVALHPVYMLSIFDIYFKTPIVHGMDPVPPRFSHPPAKRLILLISDGLRADKFYEPDADGNYRAPFLRNVINNQGRWGVSHARPPTESRPGHVAIIAGFYEDPSAVTKGWKANPVEFDSVFNQSRHTFAYGSPDIIPIFCSALPHSTWNSYPHESHHDPKLKELLHQDKLVFFLHLLGCDSNGHAHRPFSSINLNNVKVVDKIAERVYHLLEDYYRDNRTSYIFTADHGMSDKGSHGDGHPTNTDTPLVAWGAGIKYPRPATGHSHSDSVASFVDKHAHDMPTPYDWGLNRVERVDVNQADIAPLMVGLCSYLFSPQTNNFAMNLFFEFFINALGFAMPVNSVGNLPLGYMKLNEAEEVEAVLANTKQILNQLLRKSRILLFLSIACNLPFMSIGYDIKMSNSLFFKPFKPLVDYSSSLSQIDELISAKRYEAAMKLAVDLRNLSLEGLHYFQTYDWLMLMTVITLGYTGWMIVLALHVLQCYSSLSGDLSRKGHLSVQKRHSRKVMQILHFDKLYTLTCLAVYLSGCLLMAILTVLNLMEHSPPLYRAYIGMTVFLWTQILSEYRLIRGLWIYLRERKAGYFIKLLFAAAVSIVIVELLVHSFTERKLYTWFFLIAGFVSSVLLHISIPWRSGIPVFVCISCWFLSVFTLMPAEIPDNNNLVVISGAIIIVISLAAKWLDTHAEGNKFWQSITFHESRKPMWSKLYFIQIILVGVSSVMVSLSTKHRTQNQELHSSHQFINWLVAGSSMVLPLFSGNGILSRSDIPML</sequence>
<feature type="non-terminal residue" evidence="15">
    <location>
        <position position="812"/>
    </location>
</feature>
<feature type="transmembrane region" description="Helical" evidence="12">
    <location>
        <begin position="745"/>
        <end position="763"/>
    </location>
</feature>
<keyword evidence="6 12" id="KW-0808">Transferase</keyword>
<dbReference type="InterPro" id="IPR007070">
    <property type="entry name" value="GPI_EtnP_transferase_1"/>
</dbReference>
<keyword evidence="11" id="KW-0325">Glycoprotein</keyword>
<keyword evidence="10 12" id="KW-0472">Membrane</keyword>
<feature type="transmembrane region" description="Helical" evidence="12">
    <location>
        <begin position="364"/>
        <end position="386"/>
    </location>
</feature>
<feature type="transmembrane region" description="Helical" evidence="12">
    <location>
        <begin position="422"/>
        <end position="441"/>
    </location>
</feature>
<feature type="transmembrane region" description="Helical" evidence="12">
    <location>
        <begin position="39"/>
        <end position="60"/>
    </location>
</feature>
<evidence type="ECO:0000256" key="3">
    <source>
        <dbReference type="ARBA" id="ARBA00008400"/>
    </source>
</evidence>
<evidence type="ECO:0000256" key="4">
    <source>
        <dbReference type="ARBA" id="ARBA00020831"/>
    </source>
</evidence>
<dbReference type="Gene3D" id="3.40.720.10">
    <property type="entry name" value="Alkaline Phosphatase, subunit A"/>
    <property type="match status" value="1"/>
</dbReference>
<keyword evidence="8 12" id="KW-0256">Endoplasmic reticulum</keyword>